<protein>
    <recommendedName>
        <fullName evidence="5">DUF4294 domain-containing protein</fullName>
    </recommendedName>
</protein>
<dbReference type="Proteomes" id="UP000831796">
    <property type="component" value="Chromosome"/>
</dbReference>
<evidence type="ECO:0008006" key="5">
    <source>
        <dbReference type="Google" id="ProtNLM"/>
    </source>
</evidence>
<dbReference type="AlphaFoldDB" id="A0A8T9QDD8"/>
<keyword evidence="2" id="KW-0732">Signal</keyword>
<sequence length="274" mass="31229">MTKIACGLFLLAWLGACSSDTPAKRATAATTPPAPSVAPTVSKAAPQPADTLATFVWEDDVCRYSGRYNPRKYTREQLENVRLLLYGSASLETSGLVHHPRNIGRLSLDTLTREYTRRMPVYRAMQVVNQPVWRTLKSQAIREMEEDYQAKKLSIQAYADPAVLLTTAYPSSCTRYVQGLAAHDDSLTLRDWHSFIQERIRREKKLSGGPEHYTQRYAEQQASPDRLLFAKVDLLTYGWWNCINESIHRVEQTAELHKQFRQLFSSVKSECDEV</sequence>
<evidence type="ECO:0000256" key="2">
    <source>
        <dbReference type="SAM" id="SignalP"/>
    </source>
</evidence>
<evidence type="ECO:0000313" key="3">
    <source>
        <dbReference type="EMBL" id="UOQ74922.1"/>
    </source>
</evidence>
<reference evidence="3" key="1">
    <citation type="submission" date="2022-04" db="EMBL/GenBank/DDBJ databases">
        <title>Hymenobacter sp. isolated from the air.</title>
        <authorList>
            <person name="Won M."/>
            <person name="Lee C.-M."/>
            <person name="Woen H.-Y."/>
            <person name="Kwon S.-W."/>
        </authorList>
    </citation>
    <scope>NUCLEOTIDE SEQUENCE</scope>
    <source>
        <strain evidence="3">5116S-3</strain>
    </source>
</reference>
<gene>
    <name evidence="3" type="ORF">MUN79_14260</name>
</gene>
<dbReference type="RefSeq" id="WP_244678258.1">
    <property type="nucleotide sequence ID" value="NZ_CP095046.1"/>
</dbReference>
<feature type="chain" id="PRO_5035899688" description="DUF4294 domain-containing protein" evidence="2">
    <location>
        <begin position="19"/>
        <end position="274"/>
    </location>
</feature>
<name>A0A8T9QDD8_9BACT</name>
<dbReference type="PROSITE" id="PS51257">
    <property type="entry name" value="PROKAR_LIPOPROTEIN"/>
    <property type="match status" value="1"/>
</dbReference>
<organism evidence="3 4">
    <name type="scientific">Hymenobacter cellulosilyticus</name>
    <dbReference type="NCBI Taxonomy" id="2932248"/>
    <lineage>
        <taxon>Bacteria</taxon>
        <taxon>Pseudomonadati</taxon>
        <taxon>Bacteroidota</taxon>
        <taxon>Cytophagia</taxon>
        <taxon>Cytophagales</taxon>
        <taxon>Hymenobacteraceae</taxon>
        <taxon>Hymenobacter</taxon>
    </lineage>
</organism>
<feature type="region of interest" description="Disordered" evidence="1">
    <location>
        <begin position="24"/>
        <end position="43"/>
    </location>
</feature>
<dbReference type="KEGG" id="hcu:MUN79_14260"/>
<accession>A0A8T9QDD8</accession>
<dbReference type="EMBL" id="CP095046">
    <property type="protein sequence ID" value="UOQ74922.1"/>
    <property type="molecule type" value="Genomic_DNA"/>
</dbReference>
<evidence type="ECO:0000256" key="1">
    <source>
        <dbReference type="SAM" id="MobiDB-lite"/>
    </source>
</evidence>
<feature type="signal peptide" evidence="2">
    <location>
        <begin position="1"/>
        <end position="18"/>
    </location>
</feature>
<keyword evidence="4" id="KW-1185">Reference proteome</keyword>
<proteinExistence type="predicted"/>
<evidence type="ECO:0000313" key="4">
    <source>
        <dbReference type="Proteomes" id="UP000831796"/>
    </source>
</evidence>